<dbReference type="InterPro" id="IPR041678">
    <property type="entry name" value="TetR_C_16"/>
</dbReference>
<feature type="domain" description="HTH tetR-type" evidence="5">
    <location>
        <begin position="10"/>
        <end position="70"/>
    </location>
</feature>
<dbReference type="GO" id="GO:0003700">
    <property type="term" value="F:DNA-binding transcription factor activity"/>
    <property type="evidence" value="ECO:0007669"/>
    <property type="project" value="TreeGrafter"/>
</dbReference>
<gene>
    <name evidence="6" type="ORF">SAMN04489732_13336</name>
</gene>
<dbReference type="Proteomes" id="UP000198582">
    <property type="component" value="Unassembled WGS sequence"/>
</dbReference>
<dbReference type="PANTHER" id="PTHR30055:SF234">
    <property type="entry name" value="HTH-TYPE TRANSCRIPTIONAL REGULATOR BETI"/>
    <property type="match status" value="1"/>
</dbReference>
<reference evidence="7" key="1">
    <citation type="submission" date="2016-10" db="EMBL/GenBank/DDBJ databases">
        <authorList>
            <person name="Varghese N."/>
            <person name="Submissions S."/>
        </authorList>
    </citation>
    <scope>NUCLEOTIDE SEQUENCE [LARGE SCALE GENOMIC DNA]</scope>
    <source>
        <strain evidence="7">DSM 44993</strain>
    </source>
</reference>
<dbReference type="InterPro" id="IPR001647">
    <property type="entry name" value="HTH_TetR"/>
</dbReference>
<dbReference type="SUPFAM" id="SSF48498">
    <property type="entry name" value="Tetracyclin repressor-like, C-terminal domain"/>
    <property type="match status" value="1"/>
</dbReference>
<dbReference type="PRINTS" id="PR00455">
    <property type="entry name" value="HTHTETR"/>
</dbReference>
<proteinExistence type="predicted"/>
<dbReference type="SUPFAM" id="SSF46689">
    <property type="entry name" value="Homeodomain-like"/>
    <property type="match status" value="1"/>
</dbReference>
<dbReference type="InterPro" id="IPR036271">
    <property type="entry name" value="Tet_transcr_reg_TetR-rel_C_sf"/>
</dbReference>
<evidence type="ECO:0000256" key="2">
    <source>
        <dbReference type="ARBA" id="ARBA00023125"/>
    </source>
</evidence>
<dbReference type="Gene3D" id="1.10.10.60">
    <property type="entry name" value="Homeodomain-like"/>
    <property type="match status" value="1"/>
</dbReference>
<dbReference type="Pfam" id="PF00440">
    <property type="entry name" value="TetR_N"/>
    <property type="match status" value="1"/>
</dbReference>
<feature type="DNA-binding region" description="H-T-H motif" evidence="4">
    <location>
        <begin position="33"/>
        <end position="52"/>
    </location>
</feature>
<accession>A0A1H8YPK5</accession>
<keyword evidence="7" id="KW-1185">Reference proteome</keyword>
<evidence type="ECO:0000313" key="7">
    <source>
        <dbReference type="Proteomes" id="UP000198582"/>
    </source>
</evidence>
<dbReference type="PROSITE" id="PS50977">
    <property type="entry name" value="HTH_TETR_2"/>
    <property type="match status" value="1"/>
</dbReference>
<protein>
    <submittedName>
        <fullName evidence="6">DNA-binding transcriptional regulator, AcrR family</fullName>
    </submittedName>
</protein>
<evidence type="ECO:0000259" key="5">
    <source>
        <dbReference type="PROSITE" id="PS50977"/>
    </source>
</evidence>
<dbReference type="EMBL" id="FOEF01000033">
    <property type="protein sequence ID" value="SEP53921.1"/>
    <property type="molecule type" value="Genomic_DNA"/>
</dbReference>
<dbReference type="InterPro" id="IPR050109">
    <property type="entry name" value="HTH-type_TetR-like_transc_reg"/>
</dbReference>
<dbReference type="GO" id="GO:0000976">
    <property type="term" value="F:transcription cis-regulatory region binding"/>
    <property type="evidence" value="ECO:0007669"/>
    <property type="project" value="TreeGrafter"/>
</dbReference>
<name>A0A1H8YPK5_9PSEU</name>
<dbReference type="Pfam" id="PF17920">
    <property type="entry name" value="TetR_C_16"/>
    <property type="match status" value="1"/>
</dbReference>
<dbReference type="STRING" id="394193.SAMN04489732_13336"/>
<evidence type="ECO:0000313" key="6">
    <source>
        <dbReference type="EMBL" id="SEP53921.1"/>
    </source>
</evidence>
<evidence type="ECO:0000256" key="4">
    <source>
        <dbReference type="PROSITE-ProRule" id="PRU00335"/>
    </source>
</evidence>
<dbReference type="InterPro" id="IPR009057">
    <property type="entry name" value="Homeodomain-like_sf"/>
</dbReference>
<keyword evidence="3" id="KW-0804">Transcription</keyword>
<organism evidence="6 7">
    <name type="scientific">Amycolatopsis saalfeldensis</name>
    <dbReference type="NCBI Taxonomy" id="394193"/>
    <lineage>
        <taxon>Bacteria</taxon>
        <taxon>Bacillati</taxon>
        <taxon>Actinomycetota</taxon>
        <taxon>Actinomycetes</taxon>
        <taxon>Pseudonocardiales</taxon>
        <taxon>Pseudonocardiaceae</taxon>
        <taxon>Amycolatopsis</taxon>
    </lineage>
</organism>
<keyword evidence="1" id="KW-0805">Transcription regulation</keyword>
<dbReference type="PANTHER" id="PTHR30055">
    <property type="entry name" value="HTH-TYPE TRANSCRIPTIONAL REGULATOR RUTR"/>
    <property type="match status" value="1"/>
</dbReference>
<dbReference type="OrthoDB" id="7505659at2"/>
<evidence type="ECO:0000256" key="3">
    <source>
        <dbReference type="ARBA" id="ARBA00023163"/>
    </source>
</evidence>
<evidence type="ECO:0000256" key="1">
    <source>
        <dbReference type="ARBA" id="ARBA00023015"/>
    </source>
</evidence>
<dbReference type="RefSeq" id="WP_091628886.1">
    <property type="nucleotide sequence ID" value="NZ_FOEF01000033.1"/>
</dbReference>
<dbReference type="Gene3D" id="1.10.357.10">
    <property type="entry name" value="Tetracycline Repressor, domain 2"/>
    <property type="match status" value="1"/>
</dbReference>
<sequence>MSEIKKRNAAKTKAAILRAAAILFAKQGYQETTVRAIAAEAGCNPALISRYFDGKASLYAMVVGEKMPGHRTMTSDVRTGARARELVQRQLDLAHRISYEEHRDRVSILLRSAGPGASGEAIRQLLDQLLAAPFGQHVDGPDAGLRASLLFVQLFGLSLLRDMVGLPQLAEASDAEILWYLTPAIHQILVPARSYPAGAARKRPRP</sequence>
<dbReference type="AlphaFoldDB" id="A0A1H8YPK5"/>
<keyword evidence="2 4" id="KW-0238">DNA-binding</keyword>